<dbReference type="OrthoDB" id="5784at2759"/>
<feature type="transmembrane region" description="Helical" evidence="5">
    <location>
        <begin position="318"/>
        <end position="337"/>
    </location>
</feature>
<feature type="transmembrane region" description="Helical" evidence="5">
    <location>
        <begin position="60"/>
        <end position="81"/>
    </location>
</feature>
<keyword evidence="2 5" id="KW-0812">Transmembrane</keyword>
<dbReference type="eggNOG" id="ENOG502QPQM">
    <property type="taxonomic scope" value="Eukaryota"/>
</dbReference>
<dbReference type="Proteomes" id="UP000053447">
    <property type="component" value="Unassembled WGS sequence"/>
</dbReference>
<evidence type="ECO:0000256" key="2">
    <source>
        <dbReference type="ARBA" id="ARBA00022692"/>
    </source>
</evidence>
<proteinExistence type="predicted"/>
<dbReference type="Pfam" id="PF14378">
    <property type="entry name" value="PAP2_3"/>
    <property type="match status" value="1"/>
</dbReference>
<evidence type="ECO:0000259" key="6">
    <source>
        <dbReference type="SMART" id="SM00014"/>
    </source>
</evidence>
<dbReference type="InterPro" id="IPR026841">
    <property type="entry name" value="Aur1/Ipt1"/>
</dbReference>
<dbReference type="STRING" id="1408657.A0A0W4ZTH2"/>
<keyword evidence="3 5" id="KW-1133">Transmembrane helix</keyword>
<dbReference type="SMART" id="SM00014">
    <property type="entry name" value="acidPPc"/>
    <property type="match status" value="1"/>
</dbReference>
<name>A0A0W4ZTH2_PNEJ7</name>
<comment type="subcellular location">
    <subcellularLocation>
        <location evidence="1">Membrane</location>
        <topology evidence="1">Multi-pass membrane protein</topology>
    </subcellularLocation>
</comment>
<keyword evidence="8" id="KW-1185">Reference proteome</keyword>
<reference evidence="8" key="1">
    <citation type="journal article" date="2016" name="Nat. Commun.">
        <title>Genome analysis of three Pneumocystis species reveals adaptation mechanisms to life exclusively in mammalian hosts.</title>
        <authorList>
            <person name="Ma L."/>
            <person name="Chen Z."/>
            <person name="Huang D.W."/>
            <person name="Kutty G."/>
            <person name="Ishihara M."/>
            <person name="Wang H."/>
            <person name="Abouelleil A."/>
            <person name="Bishop L."/>
            <person name="Davey E."/>
            <person name="Deng R."/>
            <person name="Deng X."/>
            <person name="Fan L."/>
            <person name="Fantoni G."/>
            <person name="Fitzgerald M."/>
            <person name="Gogineni E."/>
            <person name="Goldberg J.M."/>
            <person name="Handley G."/>
            <person name="Hu X."/>
            <person name="Huber C."/>
            <person name="Jiao X."/>
            <person name="Jones K."/>
            <person name="Levin J.Z."/>
            <person name="Liu Y."/>
            <person name="Macdonald P."/>
            <person name="Melnikov A."/>
            <person name="Raley C."/>
            <person name="Sassi M."/>
            <person name="Sherman B.T."/>
            <person name="Song X."/>
            <person name="Sykes S."/>
            <person name="Tran B."/>
            <person name="Walsh L."/>
            <person name="Xia Y."/>
            <person name="Yang J."/>
            <person name="Young S."/>
            <person name="Zeng Q."/>
            <person name="Zheng X."/>
            <person name="Stephens R."/>
            <person name="Nusbaum C."/>
            <person name="Birren B.W."/>
            <person name="Azadi P."/>
            <person name="Lempicki R.A."/>
            <person name="Cuomo C.A."/>
            <person name="Kovacs J.A."/>
        </authorList>
    </citation>
    <scope>NUCLEOTIDE SEQUENCE [LARGE SCALE GENOMIC DNA]</scope>
    <source>
        <strain evidence="8">RU7</strain>
    </source>
</reference>
<feature type="domain" description="Phosphatidic acid phosphatase type 2/haloperoxidase" evidence="6">
    <location>
        <begin position="196"/>
        <end position="333"/>
    </location>
</feature>
<dbReference type="FunFam" id="1.20.144.10:FF:000015">
    <property type="entry name" value="Aureobasidin resistance protein Aur1"/>
    <property type="match status" value="1"/>
</dbReference>
<accession>A0A0W4ZTH2</accession>
<sequence length="447" mass="51035">MKRIIVCPAWLTSSVLRRTKSSSSDAFKKIQTRIKVSIKKIPISRLEPQKMFSSVFRMDFLIPFAEYFLSAVIYISCLSILPCMGFIKIFIVLFLILLLVLPITRPFFHPSLPITSWLILFYACRFIPSSMRPRIWVSVLPTLENIVYGASLSNLLSKHTYFFLDILAWIPYGIIHFGAPFVTSIIVYLFSPPGTLPVFAKSFGYLNLIGVIIQLAFPCSPPWYQNVYGNQPANYTMEGSAGGLARIDGFFGTKLYTSTFPASPLVFGAFPSLHAGHAMLEALFLSHIFPKTTPYFVVYVLWLWWCTMYLTHHYFVDLIGGSCLATIIFYIAQHNYLPHIQPGNLFRWDYHYTIFNLSRTDDPEIPLSRNIFDQYGSIQNGLMNKYFYNDYASPSDSFFTCSCTNKLVKRSCSISSTIWDEEIIDCINTPNSLYDTDNSGDIDIVIK</sequence>
<feature type="transmembrane region" description="Helical" evidence="5">
    <location>
        <begin position="203"/>
        <end position="224"/>
    </location>
</feature>
<evidence type="ECO:0000313" key="7">
    <source>
        <dbReference type="EMBL" id="KTW31665.1"/>
    </source>
</evidence>
<evidence type="ECO:0000256" key="4">
    <source>
        <dbReference type="ARBA" id="ARBA00023136"/>
    </source>
</evidence>
<dbReference type="EMBL" id="LFWA01000004">
    <property type="protein sequence ID" value="KTW31665.1"/>
    <property type="molecule type" value="Genomic_DNA"/>
</dbReference>
<organism evidence="7 8">
    <name type="scientific">Pneumocystis jirovecii (strain RU7)</name>
    <name type="common">Human pneumocystis pneumonia agent</name>
    <dbReference type="NCBI Taxonomy" id="1408657"/>
    <lineage>
        <taxon>Eukaryota</taxon>
        <taxon>Fungi</taxon>
        <taxon>Dikarya</taxon>
        <taxon>Ascomycota</taxon>
        <taxon>Taphrinomycotina</taxon>
        <taxon>Pneumocystomycetes</taxon>
        <taxon>Pneumocystaceae</taxon>
        <taxon>Pneumocystis</taxon>
    </lineage>
</organism>
<keyword evidence="4 5" id="KW-0472">Membrane</keyword>
<comment type="caution">
    <text evidence="7">The sequence shown here is derived from an EMBL/GenBank/DDBJ whole genome shotgun (WGS) entry which is preliminary data.</text>
</comment>
<dbReference type="VEuPathDB" id="FungiDB:T551_00926"/>
<dbReference type="AlphaFoldDB" id="A0A0W4ZTH2"/>
<protein>
    <recommendedName>
        <fullName evidence="6">Phosphatidic acid phosphatase type 2/haloperoxidase domain-containing protein</fullName>
    </recommendedName>
</protein>
<evidence type="ECO:0000313" key="8">
    <source>
        <dbReference type="Proteomes" id="UP000053447"/>
    </source>
</evidence>
<evidence type="ECO:0000256" key="1">
    <source>
        <dbReference type="ARBA" id="ARBA00004141"/>
    </source>
</evidence>
<dbReference type="GO" id="GO:0006676">
    <property type="term" value="P:mannosyl diphosphorylinositol ceramide metabolic process"/>
    <property type="evidence" value="ECO:0007669"/>
    <property type="project" value="TreeGrafter"/>
</dbReference>
<feature type="transmembrane region" description="Helical" evidence="5">
    <location>
        <begin position="86"/>
        <end position="104"/>
    </location>
</feature>
<dbReference type="GO" id="GO:0030148">
    <property type="term" value="P:sphingolipid biosynthetic process"/>
    <property type="evidence" value="ECO:0007669"/>
    <property type="project" value="TreeGrafter"/>
</dbReference>
<dbReference type="InterPro" id="IPR000326">
    <property type="entry name" value="PAP2/HPO"/>
</dbReference>
<dbReference type="GeneID" id="28939445"/>
<dbReference type="GO" id="GO:0070916">
    <property type="term" value="C:inositol phosphoceramide synthase complex"/>
    <property type="evidence" value="ECO:0007669"/>
    <property type="project" value="TreeGrafter"/>
</dbReference>
<dbReference type="CDD" id="cd03386">
    <property type="entry name" value="PAP2_Aur1_like"/>
    <property type="match status" value="1"/>
</dbReference>
<dbReference type="GO" id="GO:0016020">
    <property type="term" value="C:membrane"/>
    <property type="evidence" value="ECO:0007669"/>
    <property type="project" value="UniProtKB-SubCell"/>
</dbReference>
<evidence type="ECO:0000256" key="5">
    <source>
        <dbReference type="SAM" id="Phobius"/>
    </source>
</evidence>
<gene>
    <name evidence="7" type="ORF">T551_00926</name>
</gene>
<dbReference type="InterPro" id="IPR052185">
    <property type="entry name" value="IPC_Synthase-Related"/>
</dbReference>
<evidence type="ECO:0000256" key="3">
    <source>
        <dbReference type="ARBA" id="ARBA00022989"/>
    </source>
</evidence>
<dbReference type="PANTHER" id="PTHR31310:SF11">
    <property type="entry name" value="INOSITOL PHOSPHORYLCERAMIDE SYNTHASE CATALYTIC SUBUNIT AUR1"/>
    <property type="match status" value="1"/>
</dbReference>
<dbReference type="RefSeq" id="XP_018230357.1">
    <property type="nucleotide sequence ID" value="XM_018373190.1"/>
</dbReference>
<feature type="transmembrane region" description="Helical" evidence="5">
    <location>
        <begin position="169"/>
        <end position="191"/>
    </location>
</feature>
<dbReference type="PANTHER" id="PTHR31310">
    <property type="match status" value="1"/>
</dbReference>